<keyword evidence="1" id="KW-0812">Transmembrane</keyword>
<evidence type="ECO:0000256" key="1">
    <source>
        <dbReference type="SAM" id="Phobius"/>
    </source>
</evidence>
<name>A0A8R7U6D0_TRIUA</name>
<reference evidence="2" key="3">
    <citation type="submission" date="2022-06" db="UniProtKB">
        <authorList>
            <consortium name="EnsemblPlants"/>
        </authorList>
    </citation>
    <scope>IDENTIFICATION</scope>
</reference>
<dbReference type="Gramene" id="TuG1812G0400001635.01.T01">
    <property type="protein sequence ID" value="TuG1812G0400001635.01.T01.cds459010"/>
    <property type="gene ID" value="TuG1812G0400001635.01"/>
</dbReference>
<organism evidence="2 3">
    <name type="scientific">Triticum urartu</name>
    <name type="common">Red wild einkorn</name>
    <name type="synonym">Crithodium urartu</name>
    <dbReference type="NCBI Taxonomy" id="4572"/>
    <lineage>
        <taxon>Eukaryota</taxon>
        <taxon>Viridiplantae</taxon>
        <taxon>Streptophyta</taxon>
        <taxon>Embryophyta</taxon>
        <taxon>Tracheophyta</taxon>
        <taxon>Spermatophyta</taxon>
        <taxon>Magnoliopsida</taxon>
        <taxon>Liliopsida</taxon>
        <taxon>Poales</taxon>
        <taxon>Poaceae</taxon>
        <taxon>BOP clade</taxon>
        <taxon>Pooideae</taxon>
        <taxon>Triticodae</taxon>
        <taxon>Triticeae</taxon>
        <taxon>Triticinae</taxon>
        <taxon>Triticum</taxon>
    </lineage>
</organism>
<reference evidence="3" key="1">
    <citation type="journal article" date="2013" name="Nature">
        <title>Draft genome of the wheat A-genome progenitor Triticum urartu.</title>
        <authorList>
            <person name="Ling H.Q."/>
            <person name="Zhao S."/>
            <person name="Liu D."/>
            <person name="Wang J."/>
            <person name="Sun H."/>
            <person name="Zhang C."/>
            <person name="Fan H."/>
            <person name="Li D."/>
            <person name="Dong L."/>
            <person name="Tao Y."/>
            <person name="Gao C."/>
            <person name="Wu H."/>
            <person name="Li Y."/>
            <person name="Cui Y."/>
            <person name="Guo X."/>
            <person name="Zheng S."/>
            <person name="Wang B."/>
            <person name="Yu K."/>
            <person name="Liang Q."/>
            <person name="Yang W."/>
            <person name="Lou X."/>
            <person name="Chen J."/>
            <person name="Feng M."/>
            <person name="Jian J."/>
            <person name="Zhang X."/>
            <person name="Luo G."/>
            <person name="Jiang Y."/>
            <person name="Liu J."/>
            <person name="Wang Z."/>
            <person name="Sha Y."/>
            <person name="Zhang B."/>
            <person name="Wu H."/>
            <person name="Tang D."/>
            <person name="Shen Q."/>
            <person name="Xue P."/>
            <person name="Zou S."/>
            <person name="Wang X."/>
            <person name="Liu X."/>
            <person name="Wang F."/>
            <person name="Yang Y."/>
            <person name="An X."/>
            <person name="Dong Z."/>
            <person name="Zhang K."/>
            <person name="Zhang X."/>
            <person name="Luo M.C."/>
            <person name="Dvorak J."/>
            <person name="Tong Y."/>
            <person name="Wang J."/>
            <person name="Yang H."/>
            <person name="Li Z."/>
            <person name="Wang D."/>
            <person name="Zhang A."/>
            <person name="Wang J."/>
        </authorList>
    </citation>
    <scope>NUCLEOTIDE SEQUENCE</scope>
    <source>
        <strain evidence="3">cv. G1812</strain>
    </source>
</reference>
<dbReference type="Proteomes" id="UP000015106">
    <property type="component" value="Chromosome 4"/>
</dbReference>
<proteinExistence type="predicted"/>
<keyword evidence="3" id="KW-1185">Reference proteome</keyword>
<reference evidence="2" key="2">
    <citation type="submission" date="2018-03" db="EMBL/GenBank/DDBJ databases">
        <title>The Triticum urartu genome reveals the dynamic nature of wheat genome evolution.</title>
        <authorList>
            <person name="Ling H."/>
            <person name="Ma B."/>
            <person name="Shi X."/>
            <person name="Liu H."/>
            <person name="Dong L."/>
            <person name="Sun H."/>
            <person name="Cao Y."/>
            <person name="Gao Q."/>
            <person name="Zheng S."/>
            <person name="Li Y."/>
            <person name="Yu Y."/>
            <person name="Du H."/>
            <person name="Qi M."/>
            <person name="Li Y."/>
            <person name="Yu H."/>
            <person name="Cui Y."/>
            <person name="Wang N."/>
            <person name="Chen C."/>
            <person name="Wu H."/>
            <person name="Zhao Y."/>
            <person name="Zhang J."/>
            <person name="Li Y."/>
            <person name="Zhou W."/>
            <person name="Zhang B."/>
            <person name="Hu W."/>
            <person name="Eijk M."/>
            <person name="Tang J."/>
            <person name="Witsenboer H."/>
            <person name="Zhao S."/>
            <person name="Li Z."/>
            <person name="Zhang A."/>
            <person name="Wang D."/>
            <person name="Liang C."/>
        </authorList>
    </citation>
    <scope>NUCLEOTIDE SEQUENCE [LARGE SCALE GENOMIC DNA]</scope>
    <source>
        <strain evidence="2">cv. G1812</strain>
    </source>
</reference>
<feature type="transmembrane region" description="Helical" evidence="1">
    <location>
        <begin position="62"/>
        <end position="87"/>
    </location>
</feature>
<accession>A0A8R7U6D0</accession>
<dbReference type="EnsemblPlants" id="TuG1812G0400001635.01.T01">
    <property type="protein sequence ID" value="TuG1812G0400001635.01.T01.cds459010"/>
    <property type="gene ID" value="TuG1812G0400001635.01"/>
</dbReference>
<protein>
    <submittedName>
        <fullName evidence="2">Uncharacterized protein</fullName>
    </submittedName>
</protein>
<evidence type="ECO:0000313" key="2">
    <source>
        <dbReference type="EnsemblPlants" id="TuG1812G0400001635.01.T01.cds459010"/>
    </source>
</evidence>
<keyword evidence="1" id="KW-1133">Transmembrane helix</keyword>
<evidence type="ECO:0000313" key="3">
    <source>
        <dbReference type="Proteomes" id="UP000015106"/>
    </source>
</evidence>
<keyword evidence="1" id="KW-0472">Membrane</keyword>
<sequence>MCDRLHTIAVVEGITSSMFIASLLEHLSSYEELGYTSDGQLSNVPYDLVQIGLLARFTTSTVFLGVTLLNFYGCCSSALVATTYCLLYNKRSSF</sequence>
<dbReference type="AlphaFoldDB" id="A0A8R7U6D0"/>